<dbReference type="Gene3D" id="1.20.1080.10">
    <property type="entry name" value="Glycerol uptake facilitator protein"/>
    <property type="match status" value="1"/>
</dbReference>
<dbReference type="EMBL" id="VJZD01000094">
    <property type="protein sequence ID" value="MPY33967.1"/>
    <property type="molecule type" value="Genomic_DNA"/>
</dbReference>
<proteinExistence type="predicted"/>
<dbReference type="GO" id="GO:0016020">
    <property type="term" value="C:membrane"/>
    <property type="evidence" value="ECO:0007669"/>
    <property type="project" value="UniProtKB-SubCell"/>
</dbReference>
<dbReference type="OrthoDB" id="9807293at2"/>
<keyword evidence="4" id="KW-0472">Membrane</keyword>
<evidence type="ECO:0000256" key="4">
    <source>
        <dbReference type="ARBA" id="ARBA00023136"/>
    </source>
</evidence>
<reference evidence="5 6" key="1">
    <citation type="submission" date="2019-07" db="EMBL/GenBank/DDBJ databases">
        <title>New species of Amycolatopsis and Streptomyces.</title>
        <authorList>
            <person name="Duangmal K."/>
            <person name="Teo W.F.A."/>
            <person name="Lipun K."/>
        </authorList>
    </citation>
    <scope>NUCLEOTIDE SEQUENCE [LARGE SCALE GENOMIC DNA]</scope>
    <source>
        <strain evidence="5 6">NBRC 109810</strain>
    </source>
</reference>
<keyword evidence="6" id="KW-1185">Reference proteome</keyword>
<gene>
    <name evidence="5" type="ORF">FNH09_22790</name>
</gene>
<evidence type="ECO:0000313" key="5">
    <source>
        <dbReference type="EMBL" id="MPY33967.1"/>
    </source>
</evidence>
<dbReference type="InterPro" id="IPR023271">
    <property type="entry name" value="Aquaporin-like"/>
</dbReference>
<sequence>MSSGDTVVDEIIGAASLILFGTGVRAAVTLLMTGIGLSPDAPTGCAADPARGLGRRVAHTFLPIPNRGTSDWAYAWVPVAGPPTGGVLAGPATTQPSEPEPKG</sequence>
<evidence type="ECO:0000256" key="2">
    <source>
        <dbReference type="ARBA" id="ARBA00022692"/>
    </source>
</evidence>
<protein>
    <submittedName>
        <fullName evidence="5">Uncharacterized protein</fullName>
    </submittedName>
</protein>
<evidence type="ECO:0000256" key="3">
    <source>
        <dbReference type="ARBA" id="ARBA00022989"/>
    </source>
</evidence>
<name>A0A5N8VFE0_9ACTN</name>
<dbReference type="Proteomes" id="UP000325849">
    <property type="component" value="Unassembled WGS sequence"/>
</dbReference>
<dbReference type="SUPFAM" id="SSF81338">
    <property type="entry name" value="Aquaporin-like"/>
    <property type="match status" value="1"/>
</dbReference>
<comment type="subcellular location">
    <subcellularLocation>
        <location evidence="1">Membrane</location>
        <topology evidence="1">Multi-pass membrane protein</topology>
    </subcellularLocation>
</comment>
<keyword evidence="3" id="KW-1133">Transmembrane helix</keyword>
<organism evidence="5 6">
    <name type="scientific">Streptomyces adustus</name>
    <dbReference type="NCBI Taxonomy" id="1609272"/>
    <lineage>
        <taxon>Bacteria</taxon>
        <taxon>Bacillati</taxon>
        <taxon>Actinomycetota</taxon>
        <taxon>Actinomycetes</taxon>
        <taxon>Kitasatosporales</taxon>
        <taxon>Streptomycetaceae</taxon>
        <taxon>Streptomyces</taxon>
    </lineage>
</organism>
<comment type="caution">
    <text evidence="5">The sequence shown here is derived from an EMBL/GenBank/DDBJ whole genome shotgun (WGS) entry which is preliminary data.</text>
</comment>
<accession>A0A5N8VFE0</accession>
<evidence type="ECO:0000256" key="1">
    <source>
        <dbReference type="ARBA" id="ARBA00004141"/>
    </source>
</evidence>
<keyword evidence="2" id="KW-0812">Transmembrane</keyword>
<evidence type="ECO:0000313" key="6">
    <source>
        <dbReference type="Proteomes" id="UP000325849"/>
    </source>
</evidence>
<dbReference type="AlphaFoldDB" id="A0A5N8VFE0"/>